<feature type="domain" description="GGDEF" evidence="4">
    <location>
        <begin position="453"/>
        <end position="588"/>
    </location>
</feature>
<dbReference type="FunFam" id="3.30.70.270:FF:000001">
    <property type="entry name" value="Diguanylate cyclase domain protein"/>
    <property type="match status" value="1"/>
</dbReference>
<organism evidence="5 6">
    <name type="scientific">Paraburkholderia madseniana</name>
    <dbReference type="NCBI Taxonomy" id="2599607"/>
    <lineage>
        <taxon>Bacteria</taxon>
        <taxon>Pseudomonadati</taxon>
        <taxon>Pseudomonadota</taxon>
        <taxon>Betaproteobacteria</taxon>
        <taxon>Burkholderiales</taxon>
        <taxon>Burkholderiaceae</taxon>
        <taxon>Paraburkholderia</taxon>
    </lineage>
</organism>
<feature type="transmembrane region" description="Helical" evidence="3">
    <location>
        <begin position="331"/>
        <end position="352"/>
    </location>
</feature>
<dbReference type="Gene3D" id="3.30.70.270">
    <property type="match status" value="1"/>
</dbReference>
<dbReference type="SMART" id="SM00267">
    <property type="entry name" value="GGDEF"/>
    <property type="match status" value="1"/>
</dbReference>
<dbReference type="PANTHER" id="PTHR45138:SF9">
    <property type="entry name" value="DIGUANYLATE CYCLASE DGCM-RELATED"/>
    <property type="match status" value="1"/>
</dbReference>
<evidence type="ECO:0000256" key="2">
    <source>
        <dbReference type="ARBA" id="ARBA00034247"/>
    </source>
</evidence>
<dbReference type="Pfam" id="PF00990">
    <property type="entry name" value="GGDEF"/>
    <property type="match status" value="1"/>
</dbReference>
<dbReference type="EC" id="2.7.7.65" evidence="1"/>
<dbReference type="InterPro" id="IPR000160">
    <property type="entry name" value="GGDEF_dom"/>
</dbReference>
<dbReference type="InterPro" id="IPR043128">
    <property type="entry name" value="Rev_trsase/Diguanyl_cyclase"/>
</dbReference>
<dbReference type="AlphaFoldDB" id="A0A6N6VZ01"/>
<dbReference type="PANTHER" id="PTHR45138">
    <property type="entry name" value="REGULATORY COMPONENTS OF SENSORY TRANSDUCTION SYSTEM"/>
    <property type="match status" value="1"/>
</dbReference>
<reference evidence="5 6" key="1">
    <citation type="journal article" date="2020" name="Int. J. Syst. Evol. Microbiol.">
        <title>Paraburkholderia madseniana sp. nov., a phenolic acid-degrading bacterium isolated from acidic forest soil.</title>
        <authorList>
            <person name="Wilhelm R.C."/>
            <person name="Murphy S.J.L."/>
            <person name="Feriancek N.M."/>
            <person name="Karasz D.C."/>
            <person name="DeRito C.M."/>
            <person name="Newman J.D."/>
            <person name="Buckley D.H."/>
        </authorList>
    </citation>
    <scope>NUCLEOTIDE SEQUENCE [LARGE SCALE GENOMIC DNA]</scope>
    <source>
        <strain evidence="5 6">RP11</strain>
    </source>
</reference>
<dbReference type="CDD" id="cd01949">
    <property type="entry name" value="GGDEF"/>
    <property type="match status" value="1"/>
</dbReference>
<dbReference type="GO" id="GO:0052621">
    <property type="term" value="F:diguanylate cyclase activity"/>
    <property type="evidence" value="ECO:0007669"/>
    <property type="project" value="UniProtKB-EC"/>
</dbReference>
<evidence type="ECO:0000313" key="5">
    <source>
        <dbReference type="EMBL" id="KAE8753391.1"/>
    </source>
</evidence>
<evidence type="ECO:0000256" key="1">
    <source>
        <dbReference type="ARBA" id="ARBA00012528"/>
    </source>
</evidence>
<keyword evidence="3" id="KW-0472">Membrane</keyword>
<dbReference type="InterPro" id="IPR029787">
    <property type="entry name" value="Nucleotide_cyclase"/>
</dbReference>
<dbReference type="PROSITE" id="PS50887">
    <property type="entry name" value="GGDEF"/>
    <property type="match status" value="1"/>
</dbReference>
<name>A0A6N6VZ01_9BURK</name>
<sequence>MRAANFLGTMPVTRLLGFLVACILAAVTVPVGWALAHEWSESNGASVALQAFEGFRASLVVMEKVSAERGPTNAALGEDLPISAPCAETLARARAESDRQIAHLVAILKDRSCAGDCARESAAIEKMRVDLGTARARVDVLLAKPLHERRSAEISEAIQGMIAIIPEVAPPLDEISLAVREGGPGTLNWVPTTRLLADLREFAGQLGSQFTAALAAQRPLTTKELRGIERIRGRVDQLHALVINRLTVSPRSDAARAALANMERQYFVTGIGYAEHVQALAIRGDATGISPARFAAAYVPPMRSITGLRDVLLDLAEADLHDRRIDARIRLLVAFAVAMLICGVLAAMLLIVRQRMVAPLLDAARMIDAIASGDLNAEVPVVPHSMEVAKLLASIAALNASRIEKMKLENLRDRLMLDMKELSETDSLTGLANRRALERRAKADWRTVNLDEPNYAIVMFDVDRFKQVNDTHGHGAGDLTLRMVAQLCRQTWRQTDIVARVGGDEFVVLMRVSEQEHAVAAAERMRSAIAQTPVSSGHGDPFTVTASFGVACCEAPGTADVEQLFKLADNLLYRAKKSGRNCVIAELAEAPSP</sequence>
<dbReference type="OrthoDB" id="9813903at2"/>
<keyword evidence="3" id="KW-1133">Transmembrane helix</keyword>
<proteinExistence type="predicted"/>
<accession>A0A6N6VZ01</accession>
<dbReference type="EMBL" id="VOSW01000240">
    <property type="protein sequence ID" value="KAE8753391.1"/>
    <property type="molecule type" value="Genomic_DNA"/>
</dbReference>
<comment type="catalytic activity">
    <reaction evidence="2">
        <text>2 GTP = 3',3'-c-di-GMP + 2 diphosphate</text>
        <dbReference type="Rhea" id="RHEA:24898"/>
        <dbReference type="ChEBI" id="CHEBI:33019"/>
        <dbReference type="ChEBI" id="CHEBI:37565"/>
        <dbReference type="ChEBI" id="CHEBI:58805"/>
        <dbReference type="EC" id="2.7.7.65"/>
    </reaction>
</comment>
<dbReference type="Proteomes" id="UP000463700">
    <property type="component" value="Unassembled WGS sequence"/>
</dbReference>
<comment type="caution">
    <text evidence="5">The sequence shown here is derived from an EMBL/GenBank/DDBJ whole genome shotgun (WGS) entry which is preliminary data.</text>
</comment>
<keyword evidence="3" id="KW-0812">Transmembrane</keyword>
<dbReference type="Gene3D" id="6.10.340.10">
    <property type="match status" value="1"/>
</dbReference>
<dbReference type="SUPFAM" id="SSF55073">
    <property type="entry name" value="Nucleotide cyclase"/>
    <property type="match status" value="1"/>
</dbReference>
<dbReference type="NCBIfam" id="TIGR00254">
    <property type="entry name" value="GGDEF"/>
    <property type="match status" value="1"/>
</dbReference>
<gene>
    <name evidence="5" type="ORF">FSO04_45465</name>
</gene>
<evidence type="ECO:0000313" key="6">
    <source>
        <dbReference type="Proteomes" id="UP000463700"/>
    </source>
</evidence>
<evidence type="ECO:0000256" key="3">
    <source>
        <dbReference type="SAM" id="Phobius"/>
    </source>
</evidence>
<evidence type="ECO:0000259" key="4">
    <source>
        <dbReference type="PROSITE" id="PS50887"/>
    </source>
</evidence>
<dbReference type="InterPro" id="IPR050469">
    <property type="entry name" value="Diguanylate_Cyclase"/>
</dbReference>
<protein>
    <recommendedName>
        <fullName evidence="1">diguanylate cyclase</fullName>
        <ecNumber evidence="1">2.7.7.65</ecNumber>
    </recommendedName>
</protein>